<sequence>MKTEQIEIYVDGKMVLTTYYIQDGYVMVPVLFLKYAGILVDYNSKNHSIVLKKDKFILTLFKNQCKSDVFIEGSKTVLHDSLLTAPIEINDTIYIPFFYVVQRLELVVWSNMEIPRIYLITNSLPKWNSNVYYRGAAAGNKIALTFDDGPDDYYTPKILDLLENKKVPATFFVVGQQIHWCPSMLKRIVKEGHALGNHSWSHPKFTSLTTSQIKEELSRTENEITILTGERKTTLFRPPYGEFTNADLNFISELGYKLIMWSVDTLDWTGLSAEEIIAIVRQDLSPGAIVLQHSLKMSPGILDGTVKALPILIDELIAKGYEFVTIDRMLERN</sequence>
<dbReference type="InterPro" id="IPR011330">
    <property type="entry name" value="Glyco_hydro/deAcase_b/a-brl"/>
</dbReference>
<dbReference type="PROSITE" id="PS51677">
    <property type="entry name" value="NODB"/>
    <property type="match status" value="1"/>
</dbReference>
<dbReference type="CDD" id="cd10917">
    <property type="entry name" value="CE4_NodB_like_6s_7s"/>
    <property type="match status" value="1"/>
</dbReference>
<evidence type="ECO:0000313" key="4">
    <source>
        <dbReference type="EMBL" id="KWU58951.1"/>
    </source>
</evidence>
<dbReference type="SUPFAM" id="SSF88713">
    <property type="entry name" value="Glycoside hydrolase/deacetylase"/>
    <property type="match status" value="1"/>
</dbReference>
<feature type="domain" description="NodB homology" evidence="3">
    <location>
        <begin position="140"/>
        <end position="324"/>
    </location>
</feature>
<dbReference type="Gene3D" id="3.20.20.370">
    <property type="entry name" value="Glycoside hydrolase/deacetylase"/>
    <property type="match status" value="1"/>
</dbReference>
<dbReference type="GO" id="GO:0005975">
    <property type="term" value="P:carbohydrate metabolic process"/>
    <property type="evidence" value="ECO:0007669"/>
    <property type="project" value="InterPro"/>
</dbReference>
<dbReference type="AlphaFoldDB" id="A0A120EEE1"/>
<organism evidence="4 5">
    <name type="scientific">Bacillus mycoides</name>
    <dbReference type="NCBI Taxonomy" id="1405"/>
    <lineage>
        <taxon>Bacteria</taxon>
        <taxon>Bacillati</taxon>
        <taxon>Bacillota</taxon>
        <taxon>Bacilli</taxon>
        <taxon>Bacillales</taxon>
        <taxon>Bacillaceae</taxon>
        <taxon>Bacillus</taxon>
        <taxon>Bacillus cereus group</taxon>
    </lineage>
</organism>
<evidence type="ECO:0000256" key="1">
    <source>
        <dbReference type="ARBA" id="ARBA00022723"/>
    </source>
</evidence>
<dbReference type="Proteomes" id="UP000065797">
    <property type="component" value="Unassembled WGS sequence"/>
</dbReference>
<dbReference type="InterPro" id="IPR050248">
    <property type="entry name" value="Polysacc_deacetylase_ArnD"/>
</dbReference>
<evidence type="ECO:0000259" key="3">
    <source>
        <dbReference type="PROSITE" id="PS51677"/>
    </source>
</evidence>
<dbReference type="RefSeq" id="WP_060750976.1">
    <property type="nucleotide sequence ID" value="NZ_LRPH01000070.1"/>
</dbReference>
<dbReference type="Pfam" id="PF01522">
    <property type="entry name" value="Polysacc_deac_1"/>
    <property type="match status" value="1"/>
</dbReference>
<accession>A0A120EEE1</accession>
<proteinExistence type="predicted"/>
<dbReference type="InterPro" id="IPR012854">
    <property type="entry name" value="Cu_amine_oxidase-like_N"/>
</dbReference>
<evidence type="ECO:0000256" key="2">
    <source>
        <dbReference type="ARBA" id="ARBA00022801"/>
    </source>
</evidence>
<gene>
    <name evidence="4" type="ORF">AWW70_19135</name>
</gene>
<dbReference type="EMBL" id="LRPH01000070">
    <property type="protein sequence ID" value="KWU58951.1"/>
    <property type="molecule type" value="Genomic_DNA"/>
</dbReference>
<dbReference type="GO" id="GO:0016810">
    <property type="term" value="F:hydrolase activity, acting on carbon-nitrogen (but not peptide) bonds"/>
    <property type="evidence" value="ECO:0007669"/>
    <property type="project" value="InterPro"/>
</dbReference>
<dbReference type="GO" id="GO:0016020">
    <property type="term" value="C:membrane"/>
    <property type="evidence" value="ECO:0007669"/>
    <property type="project" value="TreeGrafter"/>
</dbReference>
<protein>
    <recommendedName>
        <fullName evidence="3">NodB homology domain-containing protein</fullName>
    </recommendedName>
</protein>
<evidence type="ECO:0000313" key="5">
    <source>
        <dbReference type="Proteomes" id="UP000065797"/>
    </source>
</evidence>
<name>A0A120EEE1_BACMY</name>
<reference evidence="4 5" key="1">
    <citation type="submission" date="2016-01" db="EMBL/GenBank/DDBJ databases">
        <authorList>
            <person name="McClelland M."/>
            <person name="Jain A."/>
            <person name="Saraogi P."/>
            <person name="Mendelson R."/>
            <person name="Westerman R."/>
            <person name="SanMiguel P."/>
            <person name="Csonka L."/>
        </authorList>
    </citation>
    <scope>NUCLEOTIDE SEQUENCE [LARGE SCALE GENOMIC DNA]</scope>
    <source>
        <strain evidence="4 5">PE8-15</strain>
    </source>
</reference>
<dbReference type="InterPro" id="IPR002509">
    <property type="entry name" value="NODB_dom"/>
</dbReference>
<dbReference type="PANTHER" id="PTHR10587:SF133">
    <property type="entry name" value="CHITIN DEACETYLASE 1-RELATED"/>
    <property type="match status" value="1"/>
</dbReference>
<keyword evidence="2" id="KW-0378">Hydrolase</keyword>
<comment type="caution">
    <text evidence="4">The sequence shown here is derived from an EMBL/GenBank/DDBJ whole genome shotgun (WGS) entry which is preliminary data.</text>
</comment>
<dbReference type="PANTHER" id="PTHR10587">
    <property type="entry name" value="GLYCOSYL TRANSFERASE-RELATED"/>
    <property type="match status" value="1"/>
</dbReference>
<dbReference type="Pfam" id="PF07833">
    <property type="entry name" value="Cu_amine_oxidN1"/>
    <property type="match status" value="1"/>
</dbReference>
<dbReference type="GO" id="GO:0046872">
    <property type="term" value="F:metal ion binding"/>
    <property type="evidence" value="ECO:0007669"/>
    <property type="project" value="UniProtKB-KW"/>
</dbReference>
<keyword evidence="1" id="KW-0479">Metal-binding</keyword>